<dbReference type="GO" id="GO:0016491">
    <property type="term" value="F:oxidoreductase activity"/>
    <property type="evidence" value="ECO:0007669"/>
    <property type="project" value="TreeGrafter"/>
</dbReference>
<dbReference type="InterPro" id="IPR051397">
    <property type="entry name" value="Zn-ADH-like_protein"/>
</dbReference>
<name>A0A3M2KUS1_9ACTN</name>
<keyword evidence="2" id="KW-1185">Reference proteome</keyword>
<evidence type="ECO:0000313" key="2">
    <source>
        <dbReference type="Proteomes" id="UP000278673"/>
    </source>
</evidence>
<comment type="caution">
    <text evidence="1">The sequence shown here is derived from an EMBL/GenBank/DDBJ whole genome shotgun (WGS) entry which is preliminary data.</text>
</comment>
<organism evidence="1 2">
    <name type="scientific">Streptomyces triticirhizae</name>
    <dbReference type="NCBI Taxonomy" id="2483353"/>
    <lineage>
        <taxon>Bacteria</taxon>
        <taxon>Bacillati</taxon>
        <taxon>Actinomycetota</taxon>
        <taxon>Actinomycetes</taxon>
        <taxon>Kitasatosporales</taxon>
        <taxon>Streptomycetaceae</taxon>
        <taxon>Streptomyces</taxon>
    </lineage>
</organism>
<proteinExistence type="predicted"/>
<dbReference type="PANTHER" id="PTHR43677:SF11">
    <property type="entry name" value="ZINC-CONTAINING ALCOHOL DEHYDROGENASE"/>
    <property type="match status" value="1"/>
</dbReference>
<accession>A0A3M2KUS1</accession>
<evidence type="ECO:0000313" key="1">
    <source>
        <dbReference type="EMBL" id="RMI29402.1"/>
    </source>
</evidence>
<dbReference type="InterPro" id="IPR036291">
    <property type="entry name" value="NAD(P)-bd_dom_sf"/>
</dbReference>
<dbReference type="EMBL" id="RFFJ01000263">
    <property type="protein sequence ID" value="RMI29402.1"/>
    <property type="molecule type" value="Genomic_DNA"/>
</dbReference>
<dbReference type="Proteomes" id="UP000278673">
    <property type="component" value="Unassembled WGS sequence"/>
</dbReference>
<reference evidence="1 2" key="1">
    <citation type="submission" date="2018-10" db="EMBL/GenBank/DDBJ databases">
        <title>Isolation, diversity and antifungal activity of actinobacteria from wheat.</title>
        <authorList>
            <person name="Han C."/>
        </authorList>
    </citation>
    <scope>NUCLEOTIDE SEQUENCE [LARGE SCALE GENOMIC DNA]</scope>
    <source>
        <strain evidence="1 2">NEAU-YY642</strain>
    </source>
</reference>
<sequence length="282" mass="28668">MAAGLHPLVRRLASGGHYGSAGVYPLVPGVDCVAVGSDGAPVYAGFVRAPWGTLAERVAARMGIPLPDGADPVLIAGGLNPAMSGWLPLARRRREVAALGTVLVLGATGVAGRTAVQAARLLGADRVVGVGRDPDRLREVERLGGVPVSFDEGPEALGAALAGTAPSIILDYVWGPPAEAAWAALARRGLHDDPADIVHVQIGAGAGESAALPAGLLRSRRLLVRGSGAGSTSLDAIVAAMPEVMRRLAAGEIVAPVRAFPLSRIADAWAFTGPERAVVVPD</sequence>
<protein>
    <submittedName>
        <fullName evidence="1">Zinc-binding alcohol dehydrogenase family protein</fullName>
    </submittedName>
</protein>
<dbReference type="PANTHER" id="PTHR43677">
    <property type="entry name" value="SHORT-CHAIN DEHYDROGENASE/REDUCTASE"/>
    <property type="match status" value="1"/>
</dbReference>
<dbReference type="SUPFAM" id="SSF51735">
    <property type="entry name" value="NAD(P)-binding Rossmann-fold domains"/>
    <property type="match status" value="1"/>
</dbReference>
<gene>
    <name evidence="1" type="ORF">EBN88_27545</name>
</gene>
<dbReference type="Gene3D" id="3.90.180.10">
    <property type="entry name" value="Medium-chain alcohol dehydrogenases, catalytic domain"/>
    <property type="match status" value="1"/>
</dbReference>
<dbReference type="AlphaFoldDB" id="A0A3M2KUS1"/>